<name>T1JQM6_TETUR</name>
<evidence type="ECO:0000256" key="1">
    <source>
        <dbReference type="SAM" id="MobiDB-lite"/>
    </source>
</evidence>
<protein>
    <recommendedName>
        <fullName evidence="5">Post-SET domain-containing protein</fullName>
    </recommendedName>
</protein>
<dbReference type="OrthoDB" id="10489804at2759"/>
<feature type="chain" id="PRO_5004590725" description="Post-SET domain-containing protein" evidence="2">
    <location>
        <begin position="20"/>
        <end position="766"/>
    </location>
</feature>
<keyword evidence="4" id="KW-1185">Reference proteome</keyword>
<dbReference type="EnsemblMetazoa" id="tetur01g03750.1">
    <property type="protein sequence ID" value="tetur01g03750.1"/>
    <property type="gene ID" value="tetur01g03750"/>
</dbReference>
<reference evidence="4" key="1">
    <citation type="submission" date="2011-08" db="EMBL/GenBank/DDBJ databases">
        <authorList>
            <person name="Rombauts S."/>
        </authorList>
    </citation>
    <scope>NUCLEOTIDE SEQUENCE</scope>
    <source>
        <strain evidence="4">London</strain>
    </source>
</reference>
<evidence type="ECO:0000313" key="3">
    <source>
        <dbReference type="EnsemblMetazoa" id="tetur01g03750.1"/>
    </source>
</evidence>
<dbReference type="HOGENOM" id="CLU_364614_0_0_1"/>
<organism evidence="3 4">
    <name type="scientific">Tetranychus urticae</name>
    <name type="common">Two-spotted spider mite</name>
    <dbReference type="NCBI Taxonomy" id="32264"/>
    <lineage>
        <taxon>Eukaryota</taxon>
        <taxon>Metazoa</taxon>
        <taxon>Ecdysozoa</taxon>
        <taxon>Arthropoda</taxon>
        <taxon>Chelicerata</taxon>
        <taxon>Arachnida</taxon>
        <taxon>Acari</taxon>
        <taxon>Acariformes</taxon>
        <taxon>Trombidiformes</taxon>
        <taxon>Prostigmata</taxon>
        <taxon>Eleutherengona</taxon>
        <taxon>Raphignathae</taxon>
        <taxon>Tetranychoidea</taxon>
        <taxon>Tetranychidae</taxon>
        <taxon>Tetranychus</taxon>
    </lineage>
</organism>
<dbReference type="RefSeq" id="XP_025017357.1">
    <property type="nucleotide sequence ID" value="XM_025161589.1"/>
</dbReference>
<keyword evidence="2" id="KW-0732">Signal</keyword>
<dbReference type="GeneID" id="112539239"/>
<dbReference type="OMA" id="NNVRRAN"/>
<evidence type="ECO:0000256" key="2">
    <source>
        <dbReference type="SAM" id="SignalP"/>
    </source>
</evidence>
<feature type="region of interest" description="Disordered" evidence="1">
    <location>
        <begin position="566"/>
        <end position="634"/>
    </location>
</feature>
<dbReference type="Proteomes" id="UP000015104">
    <property type="component" value="Unassembled WGS sequence"/>
</dbReference>
<proteinExistence type="predicted"/>
<feature type="compositionally biased region" description="Low complexity" evidence="1">
    <location>
        <begin position="580"/>
        <end position="634"/>
    </location>
</feature>
<dbReference type="AlphaFoldDB" id="T1JQM6"/>
<evidence type="ECO:0008006" key="5">
    <source>
        <dbReference type="Google" id="ProtNLM"/>
    </source>
</evidence>
<feature type="signal peptide" evidence="2">
    <location>
        <begin position="1"/>
        <end position="19"/>
    </location>
</feature>
<sequence>MSFYQILPLLWTFLMFVQSLEIPVAHSKYYDGVNDYYMYANNNVRRANRPRNSRPAVVATFRFEQKPTAGKKSGWHVSGCYCPASSYYCDCSKATTRVNMMINPRRPKSTTKARTQNKRVVKYRERVRDKNGVKTKPLSIRTGCFCDSLGCRGTACNRLNGCVCNDDNGVCWGNNCQTAKPVNTERSLESPVIDPPSSMDKPTDDLLTPFISLLETNNGTSDESKLVESEIDRESRDKTEGCYCDETTCKGPDCNNMNGCFCGSDRCWGRSCGGLSLGTEEDLIFRRKKFPGFEYDNSLDGKVTMVKSKFENLWNSKKNMMQTMGNKFGGLVGNKVNMVQSKLNGIAGTKAHLISSVGNKFTDLAAHKGSMAIPNKFNFFDGPSKTALTMNEVIASDPGNVVNSNADSIGSWNDINLLSGKPSQLSGDTKMNKIYTMKMPQSDRNLNNNMMMVSSKDKNKLIDDISSKLNTLLVTKPSDHGFEHGVLTAKPVTNIDGKMETMLGNKVDVLTAKVNNLITGDAKGMKHLVGQVIPVIKAFPIDSIEGVPVPQIQGMTIGSVPSMPVETKPHKPHKHHYAPQPQMHHNQQLMHHQPHQNLHQSYMSLSSHHSHPQIQQQQLQHQSQQQTQHHFNQEQPQFNKIHQNQAQFNQMQQDNMNFNQVQHQSANHLSMNADASSSKPAGVTTPNPMSRMAAQGANSQQLNQPTVIIRAPANGPVPAVTIRTIDAPQSNSNTKGQIFPVSAMIEANKNNGMLTMTQDDNLNRKF</sequence>
<dbReference type="KEGG" id="tut:112539239"/>
<dbReference type="EMBL" id="CAEY01000437">
    <property type="status" value="NOT_ANNOTATED_CDS"/>
    <property type="molecule type" value="Genomic_DNA"/>
</dbReference>
<reference evidence="3" key="2">
    <citation type="submission" date="2015-06" db="UniProtKB">
        <authorList>
            <consortium name="EnsemblMetazoa"/>
        </authorList>
    </citation>
    <scope>IDENTIFICATION</scope>
</reference>
<evidence type="ECO:0000313" key="4">
    <source>
        <dbReference type="Proteomes" id="UP000015104"/>
    </source>
</evidence>
<accession>T1JQM6</accession>